<comment type="caution">
    <text evidence="1">The sequence shown here is derived from an EMBL/GenBank/DDBJ whole genome shotgun (WGS) entry which is preliminary data.</text>
</comment>
<dbReference type="InterPro" id="IPR021246">
    <property type="entry name" value="DUF2797"/>
</dbReference>
<dbReference type="OrthoDB" id="9775734at2"/>
<proteinExistence type="predicted"/>
<protein>
    <submittedName>
        <fullName evidence="1">DUF2797 domain-containing protein</fullName>
    </submittedName>
</protein>
<reference evidence="1 2" key="1">
    <citation type="submission" date="2019-02" db="EMBL/GenBank/DDBJ databases">
        <title>Apibacter muscae sp. nov.: a novel member of the house fly microbiota.</title>
        <authorList>
            <person name="Park R."/>
        </authorList>
    </citation>
    <scope>NUCLEOTIDE SEQUENCE [LARGE SCALE GENOMIC DNA]</scope>
    <source>
        <strain evidence="1 2">AL1</strain>
    </source>
</reference>
<gene>
    <name evidence="1" type="ORF">ETU09_09900</name>
</gene>
<dbReference type="RefSeq" id="WP_146293422.1">
    <property type="nucleotide sequence ID" value="NZ_SELH01000025.1"/>
</dbReference>
<dbReference type="AlphaFoldDB" id="A0A563D985"/>
<evidence type="ECO:0000313" key="1">
    <source>
        <dbReference type="EMBL" id="TWP26858.1"/>
    </source>
</evidence>
<keyword evidence="2" id="KW-1185">Reference proteome</keyword>
<name>A0A563D985_9FLAO</name>
<evidence type="ECO:0000313" key="2">
    <source>
        <dbReference type="Proteomes" id="UP000319499"/>
    </source>
</evidence>
<dbReference type="Pfam" id="PF10977">
    <property type="entry name" value="DUF2797"/>
    <property type="match status" value="1"/>
</dbReference>
<accession>A0A563D985</accession>
<dbReference type="EMBL" id="SELH01000025">
    <property type="protein sequence ID" value="TWP26858.1"/>
    <property type="molecule type" value="Genomic_DNA"/>
</dbReference>
<sequence length="263" mass="30649">MIITGLLTKMVTELDNPIHYYLNFEEEIISVNQLLNKNIKVKFNHCQCLECENYVEIFAMGFCKKCYFSSPHTGEWVVRPELSKAHLGEEDRNLNYESKAQLQPHVVYLANTGGIKVGVTRKSQIPTRWIDQGAEYAIPLAETENRYEAGLIEVALKEKISDKTNYRKMLQSEASFFDLEKKKNELKDNIPNFLQKYYLEESELIHLKYPIVQYPLKITSVNLKKVPEFEGKLIGIKGQYWLFENHLAFNIRSHEGFAIDIEF</sequence>
<organism evidence="1 2">
    <name type="scientific">Apibacter muscae</name>
    <dbReference type="NCBI Taxonomy" id="2509004"/>
    <lineage>
        <taxon>Bacteria</taxon>
        <taxon>Pseudomonadati</taxon>
        <taxon>Bacteroidota</taxon>
        <taxon>Flavobacteriia</taxon>
        <taxon>Flavobacteriales</taxon>
        <taxon>Weeksellaceae</taxon>
        <taxon>Apibacter</taxon>
    </lineage>
</organism>
<dbReference type="Proteomes" id="UP000319499">
    <property type="component" value="Unassembled WGS sequence"/>
</dbReference>